<organism evidence="1">
    <name type="scientific">marine metagenome</name>
    <dbReference type="NCBI Taxonomy" id="408172"/>
    <lineage>
        <taxon>unclassified sequences</taxon>
        <taxon>metagenomes</taxon>
        <taxon>ecological metagenomes</taxon>
    </lineage>
</organism>
<evidence type="ECO:0000313" key="1">
    <source>
        <dbReference type="EMBL" id="SVD20178.1"/>
    </source>
</evidence>
<feature type="non-terminal residue" evidence="1">
    <location>
        <position position="1"/>
    </location>
</feature>
<protein>
    <submittedName>
        <fullName evidence="1">Uncharacterized protein</fullName>
    </submittedName>
</protein>
<name>A0A382TFL3_9ZZZZ</name>
<gene>
    <name evidence="1" type="ORF">METZ01_LOCUS373032</name>
</gene>
<reference evidence="1" key="1">
    <citation type="submission" date="2018-05" db="EMBL/GenBank/DDBJ databases">
        <authorList>
            <person name="Lanie J.A."/>
            <person name="Ng W.-L."/>
            <person name="Kazmierczak K.M."/>
            <person name="Andrzejewski T.M."/>
            <person name="Davidsen T.M."/>
            <person name="Wayne K.J."/>
            <person name="Tettelin H."/>
            <person name="Glass J.I."/>
            <person name="Rusch D."/>
            <person name="Podicherti R."/>
            <person name="Tsui H.-C.T."/>
            <person name="Winkler M.E."/>
        </authorList>
    </citation>
    <scope>NUCLEOTIDE SEQUENCE</scope>
</reference>
<dbReference type="AlphaFoldDB" id="A0A382TFL3"/>
<sequence length="62" mass="7193">AMKEKQYALAGQMYKELTQYIASKKRPILNQKETFDLATRIREGLGQVTPPKEKDEDMSFLD</sequence>
<dbReference type="EMBL" id="UINC01135803">
    <property type="protein sequence ID" value="SVD20178.1"/>
    <property type="molecule type" value="Genomic_DNA"/>
</dbReference>
<proteinExistence type="predicted"/>
<accession>A0A382TFL3</accession>